<keyword evidence="1" id="KW-0472">Membrane</keyword>
<name>A0A0E9RK63_ANGAN</name>
<dbReference type="EMBL" id="GBXM01079365">
    <property type="protein sequence ID" value="JAH29212.1"/>
    <property type="molecule type" value="Transcribed_RNA"/>
</dbReference>
<keyword evidence="1" id="KW-1133">Transmembrane helix</keyword>
<feature type="transmembrane region" description="Helical" evidence="1">
    <location>
        <begin position="12"/>
        <end position="30"/>
    </location>
</feature>
<reference evidence="2" key="1">
    <citation type="submission" date="2014-11" db="EMBL/GenBank/DDBJ databases">
        <authorList>
            <person name="Amaro Gonzalez C."/>
        </authorList>
    </citation>
    <scope>NUCLEOTIDE SEQUENCE</scope>
</reference>
<sequence>MCFRKYTTIQMAIICTIEFVSLIFNSSVFLSQPYSPFIT</sequence>
<reference evidence="2" key="2">
    <citation type="journal article" date="2015" name="Fish Shellfish Immunol.">
        <title>Early steps in the European eel (Anguilla anguilla)-Vibrio vulnificus interaction in the gills: Role of the RtxA13 toxin.</title>
        <authorList>
            <person name="Callol A."/>
            <person name="Pajuelo D."/>
            <person name="Ebbesson L."/>
            <person name="Teles M."/>
            <person name="MacKenzie S."/>
            <person name="Amaro C."/>
        </authorList>
    </citation>
    <scope>NUCLEOTIDE SEQUENCE</scope>
</reference>
<keyword evidence="1" id="KW-0812">Transmembrane</keyword>
<dbReference type="AlphaFoldDB" id="A0A0E9RK63"/>
<proteinExistence type="predicted"/>
<protein>
    <submittedName>
        <fullName evidence="2">Uncharacterized protein</fullName>
    </submittedName>
</protein>
<evidence type="ECO:0000256" key="1">
    <source>
        <dbReference type="SAM" id="Phobius"/>
    </source>
</evidence>
<accession>A0A0E9RK63</accession>
<evidence type="ECO:0000313" key="2">
    <source>
        <dbReference type="EMBL" id="JAH29212.1"/>
    </source>
</evidence>
<organism evidence="2">
    <name type="scientific">Anguilla anguilla</name>
    <name type="common">European freshwater eel</name>
    <name type="synonym">Muraena anguilla</name>
    <dbReference type="NCBI Taxonomy" id="7936"/>
    <lineage>
        <taxon>Eukaryota</taxon>
        <taxon>Metazoa</taxon>
        <taxon>Chordata</taxon>
        <taxon>Craniata</taxon>
        <taxon>Vertebrata</taxon>
        <taxon>Euteleostomi</taxon>
        <taxon>Actinopterygii</taxon>
        <taxon>Neopterygii</taxon>
        <taxon>Teleostei</taxon>
        <taxon>Anguilliformes</taxon>
        <taxon>Anguillidae</taxon>
        <taxon>Anguilla</taxon>
    </lineage>
</organism>